<dbReference type="EMBL" id="JACNYK010000001">
    <property type="protein sequence ID" value="MBD1424024.1"/>
    <property type="molecule type" value="Genomic_DNA"/>
</dbReference>
<protein>
    <submittedName>
        <fullName evidence="1">DUF4238 domain-containing protein</fullName>
    </submittedName>
</protein>
<name>A0ABR7XY92_9SPHI</name>
<gene>
    <name evidence="1" type="ORF">H8B17_00395</name>
</gene>
<accession>A0ABR7XY92</accession>
<evidence type="ECO:0000313" key="1">
    <source>
        <dbReference type="EMBL" id="MBD1424024.1"/>
    </source>
</evidence>
<dbReference type="RefSeq" id="WP_190307210.1">
    <property type="nucleotide sequence ID" value="NZ_JACNYK010000001.1"/>
</dbReference>
<dbReference type="Pfam" id="PF14022">
    <property type="entry name" value="DUF4238"/>
    <property type="match status" value="1"/>
</dbReference>
<dbReference type="InterPro" id="IPR025332">
    <property type="entry name" value="DUF4238"/>
</dbReference>
<organism evidence="1 2">
    <name type="scientific">Sphingobacterium arenae</name>
    <dbReference type="NCBI Taxonomy" id="1280598"/>
    <lineage>
        <taxon>Bacteria</taxon>
        <taxon>Pseudomonadati</taxon>
        <taxon>Bacteroidota</taxon>
        <taxon>Sphingobacteriia</taxon>
        <taxon>Sphingobacteriales</taxon>
        <taxon>Sphingobacteriaceae</taxon>
        <taxon>Sphingobacterium</taxon>
    </lineage>
</organism>
<evidence type="ECO:0000313" key="2">
    <source>
        <dbReference type="Proteomes" id="UP000606494"/>
    </source>
</evidence>
<reference evidence="1 2" key="1">
    <citation type="submission" date="2020-08" db="EMBL/GenBank/DDBJ databases">
        <title>Sphingobacterium sp. DN00404 isolated from aquaculture water.</title>
        <authorList>
            <person name="Zhang M."/>
        </authorList>
    </citation>
    <scope>NUCLEOTIDE SEQUENCE [LARGE SCALE GENOMIC DNA]</scope>
    <source>
        <strain evidence="1 2">KCTC 32294</strain>
    </source>
</reference>
<keyword evidence="2" id="KW-1185">Reference proteome</keyword>
<sequence>MSEPKKHHIVPRCYLEKFAIRNRGDQHYVDVLFKKKNSTEIHEKEISTICSINQFYTFDGLPEKEKRWLEKYYSHHIESVYHDIYDKLTDPSIDIVTPEFKTKILAYVISQELRTTKIPNALNSLMNGVLEYAFLAHEQLGTKKQIVSEDGKVIDLEGKTLEEAFKESNSSNRQAANLESVKRLKQISELKSGYHVMIVQYKGDLGLISSDRPVHITEPLYSPNCIIRLPIDRSHIVCLYPYNREVEPNSYRILRLEHSEQASMPLALSLNILQIEQSESFIYGRKANIEETMKHYNRLLSKDK</sequence>
<comment type="caution">
    <text evidence="1">The sequence shown here is derived from an EMBL/GenBank/DDBJ whole genome shotgun (WGS) entry which is preliminary data.</text>
</comment>
<proteinExistence type="predicted"/>
<dbReference type="Proteomes" id="UP000606494">
    <property type="component" value="Unassembled WGS sequence"/>
</dbReference>